<keyword evidence="3" id="KW-1185">Reference proteome</keyword>
<evidence type="ECO:0000313" key="3">
    <source>
        <dbReference type="Proteomes" id="UP000001194"/>
    </source>
</evidence>
<name>B0DLN8_LACBS</name>
<organism evidence="3">
    <name type="scientific">Laccaria bicolor (strain S238N-H82 / ATCC MYA-4686)</name>
    <name type="common">Bicoloured deceiver</name>
    <name type="synonym">Laccaria laccata var. bicolor</name>
    <dbReference type="NCBI Taxonomy" id="486041"/>
    <lineage>
        <taxon>Eukaryota</taxon>
        <taxon>Fungi</taxon>
        <taxon>Dikarya</taxon>
        <taxon>Basidiomycota</taxon>
        <taxon>Agaricomycotina</taxon>
        <taxon>Agaricomycetes</taxon>
        <taxon>Agaricomycetidae</taxon>
        <taxon>Agaricales</taxon>
        <taxon>Agaricineae</taxon>
        <taxon>Hydnangiaceae</taxon>
        <taxon>Laccaria</taxon>
    </lineage>
</organism>
<feature type="transmembrane region" description="Helical" evidence="1">
    <location>
        <begin position="244"/>
        <end position="265"/>
    </location>
</feature>
<protein>
    <submittedName>
        <fullName evidence="2">Predicted protein</fullName>
    </submittedName>
</protein>
<feature type="transmembrane region" description="Helical" evidence="1">
    <location>
        <begin position="175"/>
        <end position="195"/>
    </location>
</feature>
<sequence>MGTSALSEFEHAYYIGNYLSGILYGVALVMYIMIMRSLLGGKNANFPRVNRFFAVYSTVLILLLTIDISCNAIWGEQMWITFRNGPGGVPGFIVAQTSVWYETLGSASGVAIIFMGDALLLYRLFIIYGSKYIVILLPSIAYLAAFSLAIIELVLAGRPGGNFFGGRTLNFGTPYYAIMISLNMIVTLLICLRLFQHKKTLGGALGKEQAKMYTSVASMLIESAAPCSLLGIMFLVPYARGDGVAIAFGQVWAKLTCISPQLIILRVVTGRAWSKEVVTQARSDAVFRTKPTHNLTSGIEVSSTIGFSSNVTTLTPSEKWNADKQSAKSLQSSTV</sequence>
<feature type="transmembrane region" description="Helical" evidence="1">
    <location>
        <begin position="216"/>
        <end position="238"/>
    </location>
</feature>
<dbReference type="GeneID" id="6080567"/>
<feature type="transmembrane region" description="Helical" evidence="1">
    <location>
        <begin position="12"/>
        <end position="32"/>
    </location>
</feature>
<gene>
    <name evidence="2" type="ORF">LACBIDRAFT_295050</name>
</gene>
<reference evidence="2 3" key="1">
    <citation type="journal article" date="2008" name="Nature">
        <title>The genome of Laccaria bicolor provides insights into mycorrhizal symbiosis.</title>
        <authorList>
            <person name="Martin F."/>
            <person name="Aerts A."/>
            <person name="Ahren D."/>
            <person name="Brun A."/>
            <person name="Danchin E.G.J."/>
            <person name="Duchaussoy F."/>
            <person name="Gibon J."/>
            <person name="Kohler A."/>
            <person name="Lindquist E."/>
            <person name="Pereda V."/>
            <person name="Salamov A."/>
            <person name="Shapiro H.J."/>
            <person name="Wuyts J."/>
            <person name="Blaudez D."/>
            <person name="Buee M."/>
            <person name="Brokstein P."/>
            <person name="Canbaeck B."/>
            <person name="Cohen D."/>
            <person name="Courty P.E."/>
            <person name="Coutinho P.M."/>
            <person name="Delaruelle C."/>
            <person name="Detter J.C."/>
            <person name="Deveau A."/>
            <person name="DiFazio S."/>
            <person name="Duplessis S."/>
            <person name="Fraissinet-Tachet L."/>
            <person name="Lucic E."/>
            <person name="Frey-Klett P."/>
            <person name="Fourrey C."/>
            <person name="Feussner I."/>
            <person name="Gay G."/>
            <person name="Grimwood J."/>
            <person name="Hoegger P.J."/>
            <person name="Jain P."/>
            <person name="Kilaru S."/>
            <person name="Labbe J."/>
            <person name="Lin Y.C."/>
            <person name="Legue V."/>
            <person name="Le Tacon F."/>
            <person name="Marmeisse R."/>
            <person name="Melayah D."/>
            <person name="Montanini B."/>
            <person name="Muratet M."/>
            <person name="Nehls U."/>
            <person name="Niculita-Hirzel H."/>
            <person name="Oudot-Le Secq M.P."/>
            <person name="Peter M."/>
            <person name="Quesneville H."/>
            <person name="Rajashekar B."/>
            <person name="Reich M."/>
            <person name="Rouhier N."/>
            <person name="Schmutz J."/>
            <person name="Yin T."/>
            <person name="Chalot M."/>
            <person name="Henrissat B."/>
            <person name="Kuees U."/>
            <person name="Lucas S."/>
            <person name="Van de Peer Y."/>
            <person name="Podila G.K."/>
            <person name="Polle A."/>
            <person name="Pukkila P.J."/>
            <person name="Richardson P.M."/>
            <person name="Rouze P."/>
            <person name="Sanders I.R."/>
            <person name="Stajich J.E."/>
            <person name="Tunlid A."/>
            <person name="Tuskan G."/>
            <person name="Grigoriev I.V."/>
        </authorList>
    </citation>
    <scope>NUCLEOTIDE SEQUENCE [LARGE SCALE GENOMIC DNA]</scope>
    <source>
        <strain evidence="3">S238N-H82 / ATCC MYA-4686</strain>
    </source>
</reference>
<dbReference type="HOGENOM" id="CLU_044614_0_0_1"/>
<proteinExistence type="predicted"/>
<dbReference type="OrthoDB" id="2796825at2759"/>
<dbReference type="RefSeq" id="XP_001884847.1">
    <property type="nucleotide sequence ID" value="XM_001884812.1"/>
</dbReference>
<feature type="transmembrane region" description="Helical" evidence="1">
    <location>
        <begin position="104"/>
        <end position="125"/>
    </location>
</feature>
<dbReference type="AlphaFoldDB" id="B0DLN8"/>
<feature type="transmembrane region" description="Helical" evidence="1">
    <location>
        <begin position="53"/>
        <end position="74"/>
    </location>
</feature>
<evidence type="ECO:0000313" key="2">
    <source>
        <dbReference type="EMBL" id="EDR04328.1"/>
    </source>
</evidence>
<keyword evidence="1" id="KW-0472">Membrane</keyword>
<keyword evidence="1" id="KW-0812">Transmembrane</keyword>
<accession>B0DLN8</accession>
<dbReference type="InParanoid" id="B0DLN8"/>
<keyword evidence="1" id="KW-1133">Transmembrane helix</keyword>
<dbReference type="Proteomes" id="UP000001194">
    <property type="component" value="Unassembled WGS sequence"/>
</dbReference>
<dbReference type="KEGG" id="lbc:LACBIDRAFT_295050"/>
<feature type="transmembrane region" description="Helical" evidence="1">
    <location>
        <begin position="132"/>
        <end position="155"/>
    </location>
</feature>
<dbReference type="EMBL" id="DS547118">
    <property type="protein sequence ID" value="EDR04328.1"/>
    <property type="molecule type" value="Genomic_DNA"/>
</dbReference>
<evidence type="ECO:0000256" key="1">
    <source>
        <dbReference type="SAM" id="Phobius"/>
    </source>
</evidence>